<accession>A0ABY4C889</accession>
<reference evidence="1" key="1">
    <citation type="submission" date="2022-03" db="EMBL/GenBank/DDBJ databases">
        <title>Genome Identification and Characterization of new species Bdellovibrio reynosense LBG001 sp. nov. from a Mexico soil sample.</title>
        <authorList>
            <person name="Camilli A."/>
            <person name="Ajao Y."/>
            <person name="Guo X."/>
        </authorList>
    </citation>
    <scope>NUCLEOTIDE SEQUENCE</scope>
    <source>
        <strain evidence="1">LBG001</strain>
    </source>
</reference>
<dbReference type="Proteomes" id="UP000830116">
    <property type="component" value="Chromosome"/>
</dbReference>
<organism evidence="1 2">
    <name type="scientific">Bdellovibrio reynosensis</name>
    <dbReference type="NCBI Taxonomy" id="2835041"/>
    <lineage>
        <taxon>Bacteria</taxon>
        <taxon>Pseudomonadati</taxon>
        <taxon>Bdellovibrionota</taxon>
        <taxon>Bdellovibrionia</taxon>
        <taxon>Bdellovibrionales</taxon>
        <taxon>Pseudobdellovibrionaceae</taxon>
        <taxon>Bdellovibrio</taxon>
    </lineage>
</organism>
<sequence length="102" mass="11255">MKYLIGFILIFSLNANGQKAANKVRSEPPIKKGAVIEIEEYYTESDTFSVVITTEREVGPNIATRKALFKAIGLEGKVKKSDLIGAEYTLKEDLPLIAPENP</sequence>
<dbReference type="RefSeq" id="WP_243537476.1">
    <property type="nucleotide sequence ID" value="NZ_CP093442.1"/>
</dbReference>
<evidence type="ECO:0000313" key="1">
    <source>
        <dbReference type="EMBL" id="UOF01145.1"/>
    </source>
</evidence>
<gene>
    <name evidence="1" type="ORF">MNR06_15710</name>
</gene>
<dbReference type="EMBL" id="CP093442">
    <property type="protein sequence ID" value="UOF01145.1"/>
    <property type="molecule type" value="Genomic_DNA"/>
</dbReference>
<name>A0ABY4C889_9BACT</name>
<keyword evidence="2" id="KW-1185">Reference proteome</keyword>
<proteinExistence type="predicted"/>
<evidence type="ECO:0000313" key="2">
    <source>
        <dbReference type="Proteomes" id="UP000830116"/>
    </source>
</evidence>
<protein>
    <submittedName>
        <fullName evidence="1">Uncharacterized protein</fullName>
    </submittedName>
</protein>